<name>I3CKL0_9GAMM</name>
<dbReference type="EMBL" id="JH600070">
    <property type="protein sequence ID" value="EIJ44153.1"/>
    <property type="molecule type" value="Genomic_DNA"/>
</dbReference>
<dbReference type="AlphaFoldDB" id="I3CKL0"/>
<proteinExistence type="predicted"/>
<reference evidence="3 4" key="1">
    <citation type="submission" date="2011-11" db="EMBL/GenBank/DDBJ databases">
        <title>Improved High-Quality Draft sequence of Beggiatoa alba B18lD.</title>
        <authorList>
            <consortium name="US DOE Joint Genome Institute"/>
            <person name="Lucas S."/>
            <person name="Han J."/>
            <person name="Lapidus A."/>
            <person name="Cheng J.-F."/>
            <person name="Goodwin L."/>
            <person name="Pitluck S."/>
            <person name="Peters L."/>
            <person name="Mikhailova N."/>
            <person name="Held B."/>
            <person name="Detter J.C."/>
            <person name="Han C."/>
            <person name="Tapia R."/>
            <person name="Land M."/>
            <person name="Hauser L."/>
            <person name="Kyrpides N."/>
            <person name="Ivanova N."/>
            <person name="Pagani I."/>
            <person name="Samuel K."/>
            <person name="Teske A."/>
            <person name="Mueller J."/>
            <person name="Woyke T."/>
        </authorList>
    </citation>
    <scope>NUCLEOTIDE SEQUENCE [LARGE SCALE GENOMIC DNA]</scope>
    <source>
        <strain evidence="3 4">B18LD</strain>
    </source>
</reference>
<keyword evidence="1" id="KW-0472">Membrane</keyword>
<dbReference type="RefSeq" id="WP_002691969.1">
    <property type="nucleotide sequence ID" value="NZ_JH600070.1"/>
</dbReference>
<evidence type="ECO:0000259" key="2">
    <source>
        <dbReference type="PROSITE" id="PS50965"/>
    </source>
</evidence>
<keyword evidence="4" id="KW-1185">Reference proteome</keyword>
<gene>
    <name evidence="3" type="ORF">BegalDRAFT_3335</name>
</gene>
<sequence length="256" mass="29108">MKEFIFLILILSPIFLLITVTTFLKSSSFKGMRGEACINKLISKSLDKKVYHLLKNVTLAIDKQHTTQIDHLVISPFGIFVIETKNMQGVIIGARDDKQWMQKIHQQYYPFQNPLHQNYKHLKALEILLNVRLNQLHSIVVFSGKSKFAAPMPRHVIQKKQLISLIQQEQTLCFSPAEVTTLLDKIATLRLTPSLKTHKAHVKQLATINAEKALTMTCPCCQQPMVLRVTQQGKSQGKPFWGCSQFPTCKTVVNIS</sequence>
<dbReference type="InterPro" id="IPR011528">
    <property type="entry name" value="NERD"/>
</dbReference>
<evidence type="ECO:0000313" key="4">
    <source>
        <dbReference type="Proteomes" id="UP000005744"/>
    </source>
</evidence>
<organism evidence="3 4">
    <name type="scientific">Beggiatoa alba B18LD</name>
    <dbReference type="NCBI Taxonomy" id="395493"/>
    <lineage>
        <taxon>Bacteria</taxon>
        <taxon>Pseudomonadati</taxon>
        <taxon>Pseudomonadota</taxon>
        <taxon>Gammaproteobacteria</taxon>
        <taxon>Thiotrichales</taxon>
        <taxon>Thiotrichaceae</taxon>
        <taxon>Beggiatoa</taxon>
    </lineage>
</organism>
<feature type="transmembrane region" description="Helical" evidence="1">
    <location>
        <begin position="6"/>
        <end position="24"/>
    </location>
</feature>
<evidence type="ECO:0000313" key="3">
    <source>
        <dbReference type="EMBL" id="EIJ44153.1"/>
    </source>
</evidence>
<dbReference type="GO" id="GO:0016853">
    <property type="term" value="F:isomerase activity"/>
    <property type="evidence" value="ECO:0007669"/>
    <property type="project" value="UniProtKB-KW"/>
</dbReference>
<keyword evidence="1" id="KW-0812">Transmembrane</keyword>
<dbReference type="SUPFAM" id="SSF57783">
    <property type="entry name" value="Zinc beta-ribbon"/>
    <property type="match status" value="1"/>
</dbReference>
<dbReference type="Proteomes" id="UP000005744">
    <property type="component" value="Unassembled WGS sequence"/>
</dbReference>
<protein>
    <submittedName>
        <fullName evidence="3">Nuclease-related protein/topoisomerase C4 zinc finger-containing protein</fullName>
    </submittedName>
</protein>
<dbReference type="HOGENOM" id="CLU_068011_2_0_6"/>
<dbReference type="Pfam" id="PF08378">
    <property type="entry name" value="NERD"/>
    <property type="match status" value="1"/>
</dbReference>
<keyword evidence="3" id="KW-0413">Isomerase</keyword>
<evidence type="ECO:0000256" key="1">
    <source>
        <dbReference type="SAM" id="Phobius"/>
    </source>
</evidence>
<feature type="domain" description="NERD" evidence="2">
    <location>
        <begin position="30"/>
        <end position="148"/>
    </location>
</feature>
<accession>I3CKL0</accession>
<dbReference type="Gene3D" id="3.30.65.10">
    <property type="entry name" value="Bacterial Topoisomerase I, domain 1"/>
    <property type="match status" value="1"/>
</dbReference>
<dbReference type="eggNOG" id="COG0551">
    <property type="taxonomic scope" value="Bacteria"/>
</dbReference>
<dbReference type="OrthoDB" id="5782056at2"/>
<keyword evidence="1" id="KW-1133">Transmembrane helix</keyword>
<dbReference type="STRING" id="395493.BegalDRAFT_3335"/>
<dbReference type="PROSITE" id="PS50965">
    <property type="entry name" value="NERD"/>
    <property type="match status" value="1"/>
</dbReference>